<dbReference type="OrthoDB" id="524799at2759"/>
<dbReference type="UniPathway" id="UPA00035">
    <property type="reaction ID" value="UER00043"/>
</dbReference>
<dbReference type="InParanoid" id="E1ZI74"/>
<sequence length="291" mass="30426">MSAKDAGLIGPMRKQQELSAQLQELGEEGLEERLQSATQRPARPAHRLTQLVADVLPTGRPVLVLELSRGGDATATSEQLGELAARLVAAGADALAVKTDAEDTAEPLKDLLTVTQSALAASRRCVGAGLIAAEAAVPPPVLQRDWFIHPLQIANAKEAGAAGVIETIASVTSRGTPLMSSFSSAIGLDCPVEIELRALEPYQMPWFGLNLSVGLSVSITGFGLQVATGLLGEMPFGAISMVGARSIEEARQARAAGADCVLVKWELVQLYAPDRLGVLVEALQDATCGDD</sequence>
<dbReference type="RefSeq" id="XP_005846829.1">
    <property type="nucleotide sequence ID" value="XM_005846767.1"/>
</dbReference>
<dbReference type="STRING" id="554065.E1ZI74"/>
<dbReference type="Proteomes" id="UP000008141">
    <property type="component" value="Unassembled WGS sequence"/>
</dbReference>
<gene>
    <name evidence="1" type="ORF">CHLNCDRAFT_135426</name>
</gene>
<evidence type="ECO:0000313" key="1">
    <source>
        <dbReference type="EMBL" id="EFN54727.1"/>
    </source>
</evidence>
<dbReference type="Gene3D" id="3.20.20.70">
    <property type="entry name" value="Aldolase class I"/>
    <property type="match status" value="1"/>
</dbReference>
<organism evidence="2">
    <name type="scientific">Chlorella variabilis</name>
    <name type="common">Green alga</name>
    <dbReference type="NCBI Taxonomy" id="554065"/>
    <lineage>
        <taxon>Eukaryota</taxon>
        <taxon>Viridiplantae</taxon>
        <taxon>Chlorophyta</taxon>
        <taxon>core chlorophytes</taxon>
        <taxon>Trebouxiophyceae</taxon>
        <taxon>Chlorellales</taxon>
        <taxon>Chlorellaceae</taxon>
        <taxon>Chlorella clade</taxon>
        <taxon>Chlorella</taxon>
    </lineage>
</organism>
<name>E1ZI74_CHLVA</name>
<proteinExistence type="predicted"/>
<dbReference type="KEGG" id="cvr:CHLNCDRAFT_135426"/>
<reference evidence="1 2" key="1">
    <citation type="journal article" date="2010" name="Plant Cell">
        <title>The Chlorella variabilis NC64A genome reveals adaptation to photosymbiosis, coevolution with viruses, and cryptic sex.</title>
        <authorList>
            <person name="Blanc G."/>
            <person name="Duncan G."/>
            <person name="Agarkova I."/>
            <person name="Borodovsky M."/>
            <person name="Gurnon J."/>
            <person name="Kuo A."/>
            <person name="Lindquist E."/>
            <person name="Lucas S."/>
            <person name="Pangilinan J."/>
            <person name="Polle J."/>
            <person name="Salamov A."/>
            <person name="Terry A."/>
            <person name="Yamada T."/>
            <person name="Dunigan D.D."/>
            <person name="Grigoriev I.V."/>
            <person name="Claverie J.M."/>
            <person name="Van Etten J.L."/>
        </authorList>
    </citation>
    <scope>NUCLEOTIDE SEQUENCE [LARGE SCALE GENOMIC DNA]</scope>
    <source>
        <strain evidence="1 2">NC64A</strain>
    </source>
</reference>
<dbReference type="GO" id="GO:0004640">
    <property type="term" value="F:phosphoribosylanthranilate isomerase activity"/>
    <property type="evidence" value="ECO:0007669"/>
    <property type="project" value="TreeGrafter"/>
</dbReference>
<dbReference type="GO" id="GO:0004425">
    <property type="term" value="F:indole-3-glycerol-phosphate synthase activity"/>
    <property type="evidence" value="ECO:0007669"/>
    <property type="project" value="InterPro"/>
</dbReference>
<dbReference type="GO" id="GO:0000162">
    <property type="term" value="P:L-tryptophan biosynthetic process"/>
    <property type="evidence" value="ECO:0007669"/>
    <property type="project" value="UniProtKB-UniPathway"/>
</dbReference>
<dbReference type="InterPro" id="IPR011060">
    <property type="entry name" value="RibuloseP-bd_barrel"/>
</dbReference>
<dbReference type="InterPro" id="IPR045186">
    <property type="entry name" value="Indole-3-glycerol_P_synth"/>
</dbReference>
<dbReference type="SUPFAM" id="SSF51366">
    <property type="entry name" value="Ribulose-phoshate binding barrel"/>
    <property type="match status" value="1"/>
</dbReference>
<dbReference type="AlphaFoldDB" id="E1ZI74"/>
<dbReference type="EMBL" id="GL433847">
    <property type="protein sequence ID" value="EFN54727.1"/>
    <property type="molecule type" value="Genomic_DNA"/>
</dbReference>
<protein>
    <submittedName>
        <fullName evidence="1">Uncharacterized protein</fullName>
    </submittedName>
</protein>
<dbReference type="OMA" id="GFRQDIA"/>
<dbReference type="PANTHER" id="PTHR22854">
    <property type="entry name" value="TRYPTOPHAN BIOSYNTHESIS PROTEIN"/>
    <property type="match status" value="1"/>
</dbReference>
<evidence type="ECO:0000313" key="2">
    <source>
        <dbReference type="Proteomes" id="UP000008141"/>
    </source>
</evidence>
<keyword evidence="2" id="KW-1185">Reference proteome</keyword>
<dbReference type="GeneID" id="17354149"/>
<dbReference type="eggNOG" id="ENOG502SQ76">
    <property type="taxonomic scope" value="Eukaryota"/>
</dbReference>
<accession>E1ZI74</accession>
<dbReference type="InterPro" id="IPR013785">
    <property type="entry name" value="Aldolase_TIM"/>
</dbReference>
<dbReference type="PANTHER" id="PTHR22854:SF2">
    <property type="entry name" value="INDOLE-3-GLYCEROL-PHOSPHATE SYNTHASE"/>
    <property type="match status" value="1"/>
</dbReference>